<protein>
    <submittedName>
        <fullName evidence="2">Uncharacterized protein</fullName>
    </submittedName>
</protein>
<accession>A0A6N4QYS4</accession>
<evidence type="ECO:0000256" key="1">
    <source>
        <dbReference type="SAM" id="Phobius"/>
    </source>
</evidence>
<dbReference type="EMBL" id="VAFM01000002">
    <property type="protein sequence ID" value="TKW60392.1"/>
    <property type="molecule type" value="Genomic_DNA"/>
</dbReference>
<feature type="transmembrane region" description="Helical" evidence="1">
    <location>
        <begin position="12"/>
        <end position="29"/>
    </location>
</feature>
<feature type="transmembrane region" description="Helical" evidence="1">
    <location>
        <begin position="67"/>
        <end position="85"/>
    </location>
</feature>
<evidence type="ECO:0000313" key="2">
    <source>
        <dbReference type="EMBL" id="TKW60392.1"/>
    </source>
</evidence>
<name>A0A6N4QYS4_BLAVI</name>
<keyword evidence="1" id="KW-0472">Membrane</keyword>
<sequence length="131" mass="14834">MQTTDSIRVQIVTWFVTLVTMAAAVASVPDAWKDSQITGEAQVLYGLFAYLFVASWFPLFRDFGIRWAFALLVLAVVAFYCLVVQSYNHGWLLVLGMCSFFYVVLSAVSLWSAVSARFFKKEDEKRQPVTV</sequence>
<reference evidence="2 3" key="1">
    <citation type="journal article" date="2017" name="Nat. Commun.">
        <title>In situ click chemistry generation of cyclooxygenase-2 inhibitors.</title>
        <authorList>
            <person name="Bhardwaj A."/>
            <person name="Kaur J."/>
            <person name="Wuest M."/>
            <person name="Wuest F."/>
        </authorList>
    </citation>
    <scope>NUCLEOTIDE SEQUENCE [LARGE SCALE GENOMIC DNA]</scope>
    <source>
        <strain evidence="2">S2_018_000_R2_106</strain>
    </source>
</reference>
<feature type="transmembrane region" description="Helical" evidence="1">
    <location>
        <begin position="41"/>
        <end position="60"/>
    </location>
</feature>
<evidence type="ECO:0000313" key="3">
    <source>
        <dbReference type="Proteomes" id="UP000320948"/>
    </source>
</evidence>
<keyword evidence="1" id="KW-1133">Transmembrane helix</keyword>
<gene>
    <name evidence="2" type="ORF">DI628_05610</name>
</gene>
<feature type="transmembrane region" description="Helical" evidence="1">
    <location>
        <begin position="91"/>
        <end position="116"/>
    </location>
</feature>
<proteinExistence type="predicted"/>
<dbReference type="Proteomes" id="UP000320948">
    <property type="component" value="Unassembled WGS sequence"/>
</dbReference>
<keyword evidence="1" id="KW-0812">Transmembrane</keyword>
<dbReference type="AlphaFoldDB" id="A0A6N4QYS4"/>
<organism evidence="2 3">
    <name type="scientific">Blastochloris viridis</name>
    <name type="common">Rhodopseudomonas viridis</name>
    <dbReference type="NCBI Taxonomy" id="1079"/>
    <lineage>
        <taxon>Bacteria</taxon>
        <taxon>Pseudomonadati</taxon>
        <taxon>Pseudomonadota</taxon>
        <taxon>Alphaproteobacteria</taxon>
        <taxon>Hyphomicrobiales</taxon>
        <taxon>Blastochloridaceae</taxon>
        <taxon>Blastochloris</taxon>
    </lineage>
</organism>
<comment type="caution">
    <text evidence="2">The sequence shown here is derived from an EMBL/GenBank/DDBJ whole genome shotgun (WGS) entry which is preliminary data.</text>
</comment>